<feature type="transmembrane region" description="Helical" evidence="10">
    <location>
        <begin position="429"/>
        <end position="448"/>
    </location>
</feature>
<dbReference type="NCBIfam" id="TIGR01525">
    <property type="entry name" value="ATPase-IB_hvy"/>
    <property type="match status" value="1"/>
</dbReference>
<keyword evidence="4" id="KW-0479">Metal-binding</keyword>
<protein>
    <submittedName>
        <fullName evidence="12">Potassium-transporting ATPase ATP-binding subunit</fullName>
    </submittedName>
</protein>
<keyword evidence="13" id="KW-1185">Reference proteome</keyword>
<dbReference type="NCBIfam" id="TIGR01494">
    <property type="entry name" value="ATPase_P-type"/>
    <property type="match status" value="1"/>
</dbReference>
<feature type="transmembrane region" description="Helical" evidence="10">
    <location>
        <begin position="183"/>
        <end position="204"/>
    </location>
</feature>
<dbReference type="InterPro" id="IPR023214">
    <property type="entry name" value="HAD_sf"/>
</dbReference>
<feature type="domain" description="HMA" evidence="11">
    <location>
        <begin position="26"/>
        <end position="92"/>
    </location>
</feature>
<dbReference type="Gene3D" id="3.40.1110.10">
    <property type="entry name" value="Calcium-transporting ATPase, cytoplasmic domain N"/>
    <property type="match status" value="1"/>
</dbReference>
<organism evidence="12 13">
    <name type="scientific">Candidatus Lokiarchaeum ossiferum</name>
    <dbReference type="NCBI Taxonomy" id="2951803"/>
    <lineage>
        <taxon>Archaea</taxon>
        <taxon>Promethearchaeati</taxon>
        <taxon>Promethearchaeota</taxon>
        <taxon>Promethearchaeia</taxon>
        <taxon>Promethearchaeales</taxon>
        <taxon>Promethearchaeaceae</taxon>
        <taxon>Candidatus Lokiarchaeum</taxon>
    </lineage>
</organism>
<dbReference type="InterPro" id="IPR023299">
    <property type="entry name" value="ATPase_P-typ_cyto_dom_N"/>
</dbReference>
<sequence>MVQNGYDSTNITSLSNPVNHLDKDDIELNLNISGMTCANCALKINTRLKSLPGIQRVDVVLPTESAKVSFNKNQVNLDEILKSVKDIGYKATLSRLEISTDPTTQNSMITQAILSLKMIQGIYSVTFIDEKKLFKINFNSGEISENKVMKEFYKLGIEGKKTQGILEQERENYQDDIRHKKRLFLVSAIILLPIFTIGQINLFTDIFMDYMQPIRYVLFSLTTISQIVVGSFFYRGAYSSLKNKSTNMDVLIALGSGTAYLYSVYSTFTGYGDIFFGESVMIFTFIALGKWLESIAKGRTSTALTKLMELKATSARVLRDGIEVDVDIDEIDLNDILVVKPGEKIPIDGIVEEGISRVDESMITGESISVKKRPEDIVIGGTVNQNGLLKIKVDKIGNDTVLSRIIHMVRGAQTEKPPMQLLADKISNIFVPTVIAIGLITFSYWFWGQSYTFEDSLLRFVSVIVISCPCALGLAIPTAVMVGTGLGAKSGILIKGGESLETVHKVNHIVFDKTGTLTMGKPHVVKNLPFNQATMKDVLYFAGSIEQGSEHPLGKAIIEKALDKEIKLSSVEDFQNIPGFGIMGKIGSDKIIVGNLKFAEKEDISLQMAKNEIDQLQSQGNTVVFVAKNGAIIGILAIMDTLKPNSKAVIAELHQQNIRTYMLTGDHEKTAKAIAQSIGIKEYFAEVLPSQKLAKIEEIQSRPNAVVAMVGDGINDAPALTKADVGIAIGSGTDIAMESADIVLIKGELQNIIAAITLSKKTYNKMKQNLFWAGIYNLIGIPFAAGVFFGILGFFVPPGIASLFMALSSVSVVTSALLLKRLDLNKIKENINSQNEKSKVINDEISHGTRSGNEINSEMILKDGEKNIMVSKLVCEKCGHEESLPKHCGRDMIPHEGKLVCWMNLDPKFGGMNCGTVEYPQHCDVQMIAK</sequence>
<dbReference type="PROSITE" id="PS50846">
    <property type="entry name" value="HMA_2"/>
    <property type="match status" value="1"/>
</dbReference>
<dbReference type="SFLD" id="SFLDF00027">
    <property type="entry name" value="p-type_atpase"/>
    <property type="match status" value="1"/>
</dbReference>
<feature type="transmembrane region" description="Helical" evidence="10">
    <location>
        <begin position="216"/>
        <end position="238"/>
    </location>
</feature>
<dbReference type="InterPro" id="IPR059000">
    <property type="entry name" value="ATPase_P-type_domA"/>
</dbReference>
<dbReference type="InterPro" id="IPR044492">
    <property type="entry name" value="P_typ_ATPase_HD_dom"/>
</dbReference>
<dbReference type="InterPro" id="IPR036163">
    <property type="entry name" value="HMA_dom_sf"/>
</dbReference>
<feature type="transmembrane region" description="Helical" evidence="10">
    <location>
        <begin position="800"/>
        <end position="819"/>
    </location>
</feature>
<dbReference type="Gene3D" id="2.70.150.10">
    <property type="entry name" value="Calcium-transporting ATPase, cytoplasmic transduction domain A"/>
    <property type="match status" value="1"/>
</dbReference>
<dbReference type="InterPro" id="IPR001757">
    <property type="entry name" value="P_typ_ATPase"/>
</dbReference>
<dbReference type="Proteomes" id="UP001208689">
    <property type="component" value="Chromosome"/>
</dbReference>
<evidence type="ECO:0000256" key="4">
    <source>
        <dbReference type="ARBA" id="ARBA00022723"/>
    </source>
</evidence>
<keyword evidence="8 10" id="KW-1133">Transmembrane helix</keyword>
<evidence type="ECO:0000256" key="10">
    <source>
        <dbReference type="SAM" id="Phobius"/>
    </source>
</evidence>
<dbReference type="InterPro" id="IPR027256">
    <property type="entry name" value="P-typ_ATPase_IB"/>
</dbReference>
<feature type="transmembrane region" description="Helical" evidence="10">
    <location>
        <begin position="770"/>
        <end position="794"/>
    </location>
</feature>
<evidence type="ECO:0000256" key="1">
    <source>
        <dbReference type="ARBA" id="ARBA00004127"/>
    </source>
</evidence>
<name>A0ABY6HKF2_9ARCH</name>
<dbReference type="NCBIfam" id="TIGR01511">
    <property type="entry name" value="ATPase-IB1_Cu"/>
    <property type="match status" value="1"/>
</dbReference>
<dbReference type="Pfam" id="PF00122">
    <property type="entry name" value="E1-E2_ATPase"/>
    <property type="match status" value="1"/>
</dbReference>
<dbReference type="Pfam" id="PF00403">
    <property type="entry name" value="HMA"/>
    <property type="match status" value="1"/>
</dbReference>
<dbReference type="SFLD" id="SFLDG00002">
    <property type="entry name" value="C1.7:_P-type_atpase_like"/>
    <property type="match status" value="1"/>
</dbReference>
<dbReference type="Pfam" id="PF00702">
    <property type="entry name" value="Hydrolase"/>
    <property type="match status" value="1"/>
</dbReference>
<dbReference type="PANTHER" id="PTHR43520:SF8">
    <property type="entry name" value="P-TYPE CU(+) TRANSPORTER"/>
    <property type="match status" value="1"/>
</dbReference>
<evidence type="ECO:0000256" key="6">
    <source>
        <dbReference type="ARBA" id="ARBA00022840"/>
    </source>
</evidence>
<dbReference type="CDD" id="cd02094">
    <property type="entry name" value="P-type_ATPase_Cu-like"/>
    <property type="match status" value="1"/>
</dbReference>
<keyword evidence="7" id="KW-1278">Translocase</keyword>
<dbReference type="Gene3D" id="3.40.50.1000">
    <property type="entry name" value="HAD superfamily/HAD-like"/>
    <property type="match status" value="1"/>
</dbReference>
<reference evidence="12" key="1">
    <citation type="submission" date="2022-09" db="EMBL/GenBank/DDBJ databases">
        <title>Actin cytoskeleton and complex cell architecture in an #Asgard archaeon.</title>
        <authorList>
            <person name="Ponce Toledo R.I."/>
            <person name="Schleper C."/>
            <person name="Rodrigues Oliveira T."/>
            <person name="Wollweber F."/>
            <person name="Xu J."/>
            <person name="Rittmann S."/>
            <person name="Klingl A."/>
            <person name="Pilhofer M."/>
        </authorList>
    </citation>
    <scope>NUCLEOTIDE SEQUENCE</scope>
    <source>
        <strain evidence="12">B-35</strain>
    </source>
</reference>
<accession>A0ABY6HKF2</accession>
<dbReference type="InterPro" id="IPR006121">
    <property type="entry name" value="HMA_dom"/>
</dbReference>
<feature type="transmembrane region" description="Helical" evidence="10">
    <location>
        <begin position="274"/>
        <end position="292"/>
    </location>
</feature>
<evidence type="ECO:0000313" key="13">
    <source>
        <dbReference type="Proteomes" id="UP001208689"/>
    </source>
</evidence>
<evidence type="ECO:0000256" key="2">
    <source>
        <dbReference type="ARBA" id="ARBA00006024"/>
    </source>
</evidence>
<feature type="transmembrane region" description="Helical" evidence="10">
    <location>
        <begin position="250"/>
        <end position="268"/>
    </location>
</feature>
<evidence type="ECO:0000259" key="11">
    <source>
        <dbReference type="PROSITE" id="PS50846"/>
    </source>
</evidence>
<keyword evidence="9 10" id="KW-0472">Membrane</keyword>
<gene>
    <name evidence="12" type="ORF">NEF87_000291</name>
</gene>
<evidence type="ECO:0000256" key="3">
    <source>
        <dbReference type="ARBA" id="ARBA00022692"/>
    </source>
</evidence>
<dbReference type="InterPro" id="IPR017969">
    <property type="entry name" value="Heavy-metal-associated_CS"/>
</dbReference>
<comment type="subcellular location">
    <subcellularLocation>
        <location evidence="1">Endomembrane system</location>
        <topology evidence="1">Multi-pass membrane protein</topology>
    </subcellularLocation>
</comment>
<dbReference type="PANTHER" id="PTHR43520">
    <property type="entry name" value="ATP7, ISOFORM B"/>
    <property type="match status" value="1"/>
</dbReference>
<dbReference type="PRINTS" id="PR00943">
    <property type="entry name" value="CUATPASE"/>
</dbReference>
<evidence type="ECO:0000256" key="5">
    <source>
        <dbReference type="ARBA" id="ARBA00022741"/>
    </source>
</evidence>
<evidence type="ECO:0000256" key="9">
    <source>
        <dbReference type="ARBA" id="ARBA00023136"/>
    </source>
</evidence>
<dbReference type="InterPro" id="IPR023298">
    <property type="entry name" value="ATPase_P-typ_TM_dom_sf"/>
</dbReference>
<dbReference type="Gene3D" id="3.30.70.100">
    <property type="match status" value="1"/>
</dbReference>
<dbReference type="GO" id="GO:0005524">
    <property type="term" value="F:ATP binding"/>
    <property type="evidence" value="ECO:0007669"/>
    <property type="project" value="UniProtKB-KW"/>
</dbReference>
<dbReference type="PRINTS" id="PR00942">
    <property type="entry name" value="CUATPASEI"/>
</dbReference>
<dbReference type="CDD" id="cd00371">
    <property type="entry name" value="HMA"/>
    <property type="match status" value="1"/>
</dbReference>
<evidence type="ECO:0000256" key="8">
    <source>
        <dbReference type="ARBA" id="ARBA00022989"/>
    </source>
</evidence>
<dbReference type="EMBL" id="CP104013">
    <property type="protein sequence ID" value="UYP44006.1"/>
    <property type="molecule type" value="Genomic_DNA"/>
</dbReference>
<keyword evidence="3 10" id="KW-0812">Transmembrane</keyword>
<proteinExistence type="inferred from homology"/>
<dbReference type="PROSITE" id="PS01047">
    <property type="entry name" value="HMA_1"/>
    <property type="match status" value="1"/>
</dbReference>
<comment type="similarity">
    <text evidence="2">Belongs to the cation transport ATPase (P-type) (TC 3.A.3) family. Type IB subfamily.</text>
</comment>
<dbReference type="InterPro" id="IPR008250">
    <property type="entry name" value="ATPase_P-typ_transduc_dom_A_sf"/>
</dbReference>
<evidence type="ECO:0000256" key="7">
    <source>
        <dbReference type="ARBA" id="ARBA00022967"/>
    </source>
</evidence>
<evidence type="ECO:0000313" key="12">
    <source>
        <dbReference type="EMBL" id="UYP44006.1"/>
    </source>
</evidence>
<dbReference type="InterPro" id="IPR036412">
    <property type="entry name" value="HAD-like_sf"/>
</dbReference>
<keyword evidence="5" id="KW-0547">Nucleotide-binding</keyword>
<dbReference type="SUPFAM" id="SSF81653">
    <property type="entry name" value="Calcium ATPase, transduction domain A"/>
    <property type="match status" value="1"/>
</dbReference>
<dbReference type="PROSITE" id="PS00154">
    <property type="entry name" value="ATPASE_E1_E2"/>
    <property type="match status" value="1"/>
</dbReference>
<dbReference type="SUPFAM" id="SSF56784">
    <property type="entry name" value="HAD-like"/>
    <property type="match status" value="1"/>
</dbReference>
<keyword evidence="6 12" id="KW-0067">ATP-binding</keyword>
<feature type="transmembrane region" description="Helical" evidence="10">
    <location>
        <begin position="460"/>
        <end position="486"/>
    </location>
</feature>
<dbReference type="SFLD" id="SFLDS00003">
    <property type="entry name" value="Haloacid_Dehalogenase"/>
    <property type="match status" value="1"/>
</dbReference>
<dbReference type="SUPFAM" id="SSF81665">
    <property type="entry name" value="Calcium ATPase, transmembrane domain M"/>
    <property type="match status" value="1"/>
</dbReference>
<dbReference type="NCBIfam" id="TIGR01512">
    <property type="entry name" value="ATPase-IB2_Cd"/>
    <property type="match status" value="1"/>
</dbReference>
<dbReference type="SUPFAM" id="SSF55008">
    <property type="entry name" value="HMA, heavy metal-associated domain"/>
    <property type="match status" value="1"/>
</dbReference>
<dbReference type="InterPro" id="IPR018303">
    <property type="entry name" value="ATPase_P-typ_P_site"/>
</dbReference>
<dbReference type="PRINTS" id="PR00119">
    <property type="entry name" value="CATATPASE"/>
</dbReference>